<reference evidence="1 2" key="1">
    <citation type="submission" date="2021-10" db="EMBL/GenBank/DDBJ databases">
        <title>Lutispora strain m25 sp. nov., a thermophilic, non-spore-forming bacterium isolated from a lab-scale methanogenic bioreactor digesting anaerobic sludge.</title>
        <authorList>
            <person name="El Houari A."/>
            <person name="Mcdonald J."/>
        </authorList>
    </citation>
    <scope>NUCLEOTIDE SEQUENCE [LARGE SCALE GENOMIC DNA]</scope>
    <source>
        <strain evidence="2">m25</strain>
    </source>
</reference>
<sequence length="209" mass="23416">MYNCAKCVLQGCSKGELEKSLPVCPNDSSQIQEQAEKLYLEEENHKISYNAALVEAHGYGNMTRVEEIILFAKKCGYHKIGLAFCLGLARETREFQNILEYHDFEVVSVLCKNGGLRKDFIGIKDEDKIQGDCDEIMCNPIGQALLLNDQKTDLNVILGLCVGHDTLVMKYLEAPITTLGVKDRVTGHNPLAAIYMAQGYYKKKLYGDK</sequence>
<dbReference type="Pfam" id="PF08901">
    <property type="entry name" value="DUF1847"/>
    <property type="match status" value="1"/>
</dbReference>
<keyword evidence="2" id="KW-1185">Reference proteome</keyword>
<name>A0ABT1NK96_9FIRM</name>
<evidence type="ECO:0000313" key="1">
    <source>
        <dbReference type="EMBL" id="MCQ1531519.1"/>
    </source>
</evidence>
<dbReference type="RefSeq" id="WP_255229068.1">
    <property type="nucleotide sequence ID" value="NZ_JAJEKE010000024.1"/>
</dbReference>
<comment type="caution">
    <text evidence="1">The sequence shown here is derived from an EMBL/GenBank/DDBJ whole genome shotgun (WGS) entry which is preliminary data.</text>
</comment>
<dbReference type="InterPro" id="IPR014997">
    <property type="entry name" value="DUF1847"/>
</dbReference>
<proteinExistence type="predicted"/>
<accession>A0ABT1NK96</accession>
<protein>
    <submittedName>
        <fullName evidence="1">DUF1847 domain-containing protein</fullName>
    </submittedName>
</protein>
<evidence type="ECO:0000313" key="2">
    <source>
        <dbReference type="Proteomes" id="UP001651880"/>
    </source>
</evidence>
<gene>
    <name evidence="1" type="ORF">LJD61_18560</name>
</gene>
<organism evidence="1 2">
    <name type="scientific">Lutispora saccharofermentans</name>
    <dbReference type="NCBI Taxonomy" id="3024236"/>
    <lineage>
        <taxon>Bacteria</taxon>
        <taxon>Bacillati</taxon>
        <taxon>Bacillota</taxon>
        <taxon>Clostridia</taxon>
        <taxon>Lutisporales</taxon>
        <taxon>Lutisporaceae</taxon>
        <taxon>Lutispora</taxon>
    </lineage>
</organism>
<dbReference type="EMBL" id="JAJEKE010000024">
    <property type="protein sequence ID" value="MCQ1531519.1"/>
    <property type="molecule type" value="Genomic_DNA"/>
</dbReference>
<dbReference type="Proteomes" id="UP001651880">
    <property type="component" value="Unassembled WGS sequence"/>
</dbReference>